<keyword evidence="1" id="KW-0808">Transferase</keyword>
<sequence length="350" mass="41037">MESTLGSCILTRFGTTVGEFLEWNGESYSRDRVELLQRMVYDRYMRLLDDPQSDDIKVFVKQEPHKVSKLQEERYRLISAVSLIDTMVDRVLFGQLYRNIAQNYGDTTIMIGWSPLKSGVTYLRDRLGPGPYLSLDKSAWDWTVQGWMVDMIKDYLQNIHPDSPGWFKRMIKARFELLFEQPWFIFSDGTRIQQGDRGIMKSGCYLTILFNSLGQILLNHMACSRIGRTPVPVFALGDDTIQELMDWWEELVTSVESFGFSVKKEVHDTIKFCGFEMHGVHFTPEYREKHRFNLEHLTFDDEVAKQTLQSYQILYYRDDQVLGLLRRLMRERNLSAIIPRARLFEIIFGG</sequence>
<dbReference type="PRINTS" id="PR00914">
    <property type="entry name" value="LVIRUSRNAPOL"/>
</dbReference>
<dbReference type="GO" id="GO:0003968">
    <property type="term" value="F:RNA-directed RNA polymerase activity"/>
    <property type="evidence" value="ECO:0007669"/>
    <property type="project" value="UniProtKB-EC"/>
</dbReference>
<evidence type="ECO:0000256" key="1">
    <source>
        <dbReference type="ARBA" id="ARBA00022679"/>
    </source>
</evidence>
<proteinExistence type="predicted"/>
<keyword evidence="4" id="KW-0693">Viral RNA replication</keyword>
<dbReference type="InterPro" id="IPR001795">
    <property type="entry name" value="RNA-dir_pol_luteovirus"/>
</dbReference>
<dbReference type="InterPro" id="IPR043502">
    <property type="entry name" value="DNA/RNA_pol_sf"/>
</dbReference>
<protein>
    <recommendedName>
        <fullName evidence="6">RNA-directed RNA polymerase C-terminal domain-containing protein</fullName>
    </recommendedName>
</protein>
<evidence type="ECO:0000256" key="3">
    <source>
        <dbReference type="ARBA" id="ARBA00022741"/>
    </source>
</evidence>
<reference evidence="7" key="1">
    <citation type="submission" date="2020-11" db="EMBL/GenBank/DDBJ databases">
        <title>RNA virus dark matter in the feces of wild birds.</title>
        <authorList>
            <person name="Lu X."/>
            <person name="Yang X.S."/>
            <person name="Zhang W."/>
        </authorList>
    </citation>
    <scope>NUCLEOTIDE SEQUENCE</scope>
    <source>
        <strain evidence="7">Swallow134con41</strain>
    </source>
</reference>
<dbReference type="SUPFAM" id="SSF56672">
    <property type="entry name" value="DNA/RNA polymerases"/>
    <property type="match status" value="1"/>
</dbReference>
<dbReference type="Pfam" id="PF00680">
    <property type="entry name" value="RdRP_1"/>
    <property type="match status" value="1"/>
</dbReference>
<comment type="catalytic activity">
    <reaction evidence="5">
        <text>RNA(n) + a ribonucleoside 5'-triphosphate = RNA(n+1) + diphosphate</text>
        <dbReference type="Rhea" id="RHEA:21248"/>
        <dbReference type="Rhea" id="RHEA-COMP:14527"/>
        <dbReference type="Rhea" id="RHEA-COMP:17342"/>
        <dbReference type="ChEBI" id="CHEBI:33019"/>
        <dbReference type="ChEBI" id="CHEBI:61557"/>
        <dbReference type="ChEBI" id="CHEBI:140395"/>
        <dbReference type="EC" id="2.7.7.48"/>
    </reaction>
</comment>
<dbReference type="GO" id="GO:0006351">
    <property type="term" value="P:DNA-templated transcription"/>
    <property type="evidence" value="ECO:0007669"/>
    <property type="project" value="InterPro"/>
</dbReference>
<keyword evidence="2" id="KW-0548">Nucleotidyltransferase</keyword>
<organism evidence="7">
    <name type="scientific">Riboviria sp</name>
    <dbReference type="NCBI Taxonomy" id="2585031"/>
    <lineage>
        <taxon>Viruses</taxon>
        <taxon>Riboviria</taxon>
    </lineage>
</organism>
<dbReference type="InterPro" id="IPR001205">
    <property type="entry name" value="RNA-dir_pol_C"/>
</dbReference>
<feature type="domain" description="RNA-directed RNA polymerase C-terminal" evidence="6">
    <location>
        <begin position="59"/>
        <end position="241"/>
    </location>
</feature>
<accession>A0A8K1U2T8</accession>
<evidence type="ECO:0000259" key="6">
    <source>
        <dbReference type="Pfam" id="PF00680"/>
    </source>
</evidence>
<evidence type="ECO:0000256" key="2">
    <source>
        <dbReference type="ARBA" id="ARBA00022695"/>
    </source>
</evidence>
<dbReference type="GO" id="GO:0000166">
    <property type="term" value="F:nucleotide binding"/>
    <property type="evidence" value="ECO:0007669"/>
    <property type="project" value="UniProtKB-KW"/>
</dbReference>
<dbReference type="GO" id="GO:0003723">
    <property type="term" value="F:RNA binding"/>
    <property type="evidence" value="ECO:0007669"/>
    <property type="project" value="InterPro"/>
</dbReference>
<keyword evidence="3" id="KW-0547">Nucleotide-binding</keyword>
<evidence type="ECO:0000313" key="7">
    <source>
        <dbReference type="EMBL" id="UGO57588.1"/>
    </source>
</evidence>
<name>A0A8K1U2T8_9VIRU</name>
<evidence type="ECO:0000256" key="4">
    <source>
        <dbReference type="ARBA" id="ARBA00022953"/>
    </source>
</evidence>
<dbReference type="EMBL" id="MW239527">
    <property type="protein sequence ID" value="UGO57588.1"/>
    <property type="molecule type" value="Genomic_RNA"/>
</dbReference>
<evidence type="ECO:0000256" key="5">
    <source>
        <dbReference type="ARBA" id="ARBA00048744"/>
    </source>
</evidence>